<evidence type="ECO:0000256" key="4">
    <source>
        <dbReference type="PROSITE-ProRule" id="PRU01091"/>
    </source>
</evidence>
<protein>
    <submittedName>
        <fullName evidence="6">Transcriptional regulatory protein, C terminal</fullName>
    </submittedName>
</protein>
<dbReference type="GO" id="GO:0000156">
    <property type="term" value="F:phosphorelay response regulator activity"/>
    <property type="evidence" value="ECO:0007669"/>
    <property type="project" value="TreeGrafter"/>
</dbReference>
<proteinExistence type="predicted"/>
<feature type="DNA-binding region" description="OmpR/PhoB-type" evidence="4">
    <location>
        <begin position="6"/>
        <end position="105"/>
    </location>
</feature>
<dbReference type="AlphaFoldDB" id="A0A098B4I0"/>
<keyword evidence="1" id="KW-0597">Phosphoprotein</keyword>
<dbReference type="InterPro" id="IPR039420">
    <property type="entry name" value="WalR-like"/>
</dbReference>
<dbReference type="PANTHER" id="PTHR48111:SF50">
    <property type="entry name" value="KDP OPERON TRANSCRIPTIONAL REGULATORY PROTEIN KDPE"/>
    <property type="match status" value="1"/>
</dbReference>
<keyword evidence="3 4" id="KW-0238">DNA-binding</keyword>
<dbReference type="PROSITE" id="PS51755">
    <property type="entry name" value="OMPR_PHOB"/>
    <property type="match status" value="1"/>
</dbReference>
<organism evidence="6">
    <name type="scientific">Desulfitobacterium hafniense</name>
    <name type="common">Desulfitobacterium frappieri</name>
    <dbReference type="NCBI Taxonomy" id="49338"/>
    <lineage>
        <taxon>Bacteria</taxon>
        <taxon>Bacillati</taxon>
        <taxon>Bacillota</taxon>
        <taxon>Clostridia</taxon>
        <taxon>Eubacteriales</taxon>
        <taxon>Desulfitobacteriaceae</taxon>
        <taxon>Desulfitobacterium</taxon>
    </lineage>
</organism>
<dbReference type="GO" id="GO:0006355">
    <property type="term" value="P:regulation of DNA-templated transcription"/>
    <property type="evidence" value="ECO:0007669"/>
    <property type="project" value="InterPro"/>
</dbReference>
<dbReference type="SUPFAM" id="SSF46894">
    <property type="entry name" value="C-terminal effector domain of the bipartite response regulators"/>
    <property type="match status" value="1"/>
</dbReference>
<dbReference type="InterPro" id="IPR001867">
    <property type="entry name" value="OmpR/PhoB-type_DNA-bd"/>
</dbReference>
<dbReference type="Pfam" id="PF00486">
    <property type="entry name" value="Trans_reg_C"/>
    <property type="match status" value="1"/>
</dbReference>
<dbReference type="GO" id="GO:0032993">
    <property type="term" value="C:protein-DNA complex"/>
    <property type="evidence" value="ECO:0007669"/>
    <property type="project" value="TreeGrafter"/>
</dbReference>
<dbReference type="Gene3D" id="1.10.10.10">
    <property type="entry name" value="Winged helix-like DNA-binding domain superfamily/Winged helix DNA-binding domain"/>
    <property type="match status" value="1"/>
</dbReference>
<feature type="domain" description="OmpR/PhoB-type" evidence="5">
    <location>
        <begin position="6"/>
        <end position="105"/>
    </location>
</feature>
<reference evidence="6" key="1">
    <citation type="submission" date="2014-07" db="EMBL/GenBank/DDBJ databases">
        <authorList>
            <person name="Hornung V.Bastian."/>
        </authorList>
    </citation>
    <scope>NUCLEOTIDE SEQUENCE</scope>
    <source>
        <strain evidence="6">PCE-S</strain>
    </source>
</reference>
<dbReference type="GO" id="GO:0005829">
    <property type="term" value="C:cytosol"/>
    <property type="evidence" value="ECO:0007669"/>
    <property type="project" value="TreeGrafter"/>
</dbReference>
<sequence>MAPPSLSVFSCDYLTVDYEKRQVLVDGNEVHLTPMEYKLLLLMIANKGKVLTHNYIVKEVWGYSETGDTKTIRVFMANLRRKIEKNIAKPRFILTEIGVGYRFVDE</sequence>
<evidence type="ECO:0000256" key="2">
    <source>
        <dbReference type="ARBA" id="ARBA00023012"/>
    </source>
</evidence>
<evidence type="ECO:0000256" key="3">
    <source>
        <dbReference type="ARBA" id="ARBA00023125"/>
    </source>
</evidence>
<evidence type="ECO:0000256" key="1">
    <source>
        <dbReference type="ARBA" id="ARBA00022553"/>
    </source>
</evidence>
<dbReference type="InterPro" id="IPR016032">
    <property type="entry name" value="Sig_transdc_resp-reg_C-effctor"/>
</dbReference>
<dbReference type="PANTHER" id="PTHR48111">
    <property type="entry name" value="REGULATOR OF RPOS"/>
    <property type="match status" value="1"/>
</dbReference>
<accession>A0A098B4I0</accession>
<name>A0A098B4I0_DESHA</name>
<dbReference type="CDD" id="cd00383">
    <property type="entry name" value="trans_reg_C"/>
    <property type="match status" value="1"/>
</dbReference>
<dbReference type="InterPro" id="IPR036388">
    <property type="entry name" value="WH-like_DNA-bd_sf"/>
</dbReference>
<dbReference type="SMART" id="SM00862">
    <property type="entry name" value="Trans_reg_C"/>
    <property type="match status" value="1"/>
</dbReference>
<dbReference type="GO" id="GO:0000976">
    <property type="term" value="F:transcription cis-regulatory region binding"/>
    <property type="evidence" value="ECO:0007669"/>
    <property type="project" value="TreeGrafter"/>
</dbReference>
<dbReference type="FunFam" id="1.10.10.10:FF:000018">
    <property type="entry name" value="DNA-binding response regulator ResD"/>
    <property type="match status" value="1"/>
</dbReference>
<gene>
    <name evidence="6" type="ORF">DPCES_3858</name>
</gene>
<keyword evidence="2" id="KW-0902">Two-component regulatory system</keyword>
<evidence type="ECO:0000313" key="6">
    <source>
        <dbReference type="EMBL" id="CDX03744.1"/>
    </source>
</evidence>
<dbReference type="EMBL" id="LK996017">
    <property type="protein sequence ID" value="CDX03744.1"/>
    <property type="molecule type" value="Genomic_DNA"/>
</dbReference>
<evidence type="ECO:0000259" key="5">
    <source>
        <dbReference type="PROSITE" id="PS51755"/>
    </source>
</evidence>
<dbReference type="PATRIC" id="fig|49338.4.peg.4149"/>